<feature type="region of interest" description="Disordered" evidence="1">
    <location>
        <begin position="310"/>
        <end position="360"/>
    </location>
</feature>
<dbReference type="Pfam" id="PF00004">
    <property type="entry name" value="AAA"/>
    <property type="match status" value="1"/>
</dbReference>
<dbReference type="PANTHER" id="PTHR14690">
    <property type="entry name" value="IQ MOTIF CONTAINING WITH AAA DOMAIN 1"/>
    <property type="match status" value="1"/>
</dbReference>
<dbReference type="InterPro" id="IPR003959">
    <property type="entry name" value="ATPase_AAA_core"/>
</dbReference>
<keyword evidence="4" id="KW-1185">Reference proteome</keyword>
<gene>
    <name evidence="3" type="ORF">RN001_010113</name>
</gene>
<dbReference type="GO" id="GO:0005524">
    <property type="term" value="F:ATP binding"/>
    <property type="evidence" value="ECO:0007669"/>
    <property type="project" value="InterPro"/>
</dbReference>
<dbReference type="InterPro" id="IPR052267">
    <property type="entry name" value="N-DRC_Component"/>
</dbReference>
<dbReference type="CDD" id="cd23767">
    <property type="entry name" value="IQCD"/>
    <property type="match status" value="1"/>
</dbReference>
<feature type="domain" description="ATPase AAA-type core" evidence="2">
    <location>
        <begin position="552"/>
        <end position="673"/>
    </location>
</feature>
<dbReference type="InterPro" id="IPR000048">
    <property type="entry name" value="IQ_motif_EF-hand-BS"/>
</dbReference>
<feature type="region of interest" description="Disordered" evidence="1">
    <location>
        <begin position="441"/>
        <end position="473"/>
    </location>
</feature>
<dbReference type="Pfam" id="PF00612">
    <property type="entry name" value="IQ"/>
    <property type="match status" value="1"/>
</dbReference>
<dbReference type="InterPro" id="IPR027417">
    <property type="entry name" value="P-loop_NTPase"/>
</dbReference>
<name>A0AAN7SE93_9COLE</name>
<proteinExistence type="predicted"/>
<dbReference type="Proteomes" id="UP001353858">
    <property type="component" value="Unassembled WGS sequence"/>
</dbReference>
<dbReference type="AlphaFoldDB" id="A0AAN7SE93"/>
<evidence type="ECO:0000313" key="4">
    <source>
        <dbReference type="Proteomes" id="UP001353858"/>
    </source>
</evidence>
<dbReference type="GO" id="GO:0016887">
    <property type="term" value="F:ATP hydrolysis activity"/>
    <property type="evidence" value="ECO:0007669"/>
    <property type="project" value="InterPro"/>
</dbReference>
<evidence type="ECO:0000256" key="1">
    <source>
        <dbReference type="SAM" id="MobiDB-lite"/>
    </source>
</evidence>
<protein>
    <recommendedName>
        <fullName evidence="2">ATPase AAA-type core domain-containing protein</fullName>
    </recommendedName>
</protein>
<dbReference type="PANTHER" id="PTHR14690:SF0">
    <property type="entry name" value="IQ MOTIF CONTAINING WITH AAA DOMAIN 1"/>
    <property type="match status" value="1"/>
</dbReference>
<comment type="caution">
    <text evidence="3">The sequence shown here is derived from an EMBL/GenBank/DDBJ whole genome shotgun (WGS) entry which is preliminary data.</text>
</comment>
<evidence type="ECO:0000313" key="3">
    <source>
        <dbReference type="EMBL" id="KAK4877607.1"/>
    </source>
</evidence>
<reference evidence="4" key="1">
    <citation type="submission" date="2023-01" db="EMBL/GenBank/DDBJ databases">
        <title>Key to firefly adult light organ development and bioluminescence: homeobox transcription factors regulate luciferase expression and transportation to peroxisome.</title>
        <authorList>
            <person name="Fu X."/>
        </authorList>
    </citation>
    <scope>NUCLEOTIDE SEQUENCE [LARGE SCALE GENOMIC DNA]</scope>
</reference>
<dbReference type="PROSITE" id="PS50096">
    <property type="entry name" value="IQ"/>
    <property type="match status" value="1"/>
</dbReference>
<dbReference type="Gene3D" id="1.10.8.60">
    <property type="match status" value="1"/>
</dbReference>
<sequence>MSTNTYNEIWAKAQNLLTATLQSEPTQADRREQRQLLASLYIRYILAANFLSECVDQVIQPQKRILIRKLLVATLGRILELKSDLVEADLCEWTHCGDIIETLRLTPLHCELQVPTCFKNEIKEQLEYQKQLIDNVLNKLGFLEKIEKKAPLTEQKAIFIIQIHERARQGRLRAQFMKEIRGMKDRGKPIEAVEEDEDESQRLSLVAALRIQKIWRGYVARRQTRRRKLQEMLLIGMIPPPKTENEHINKALTVRETRRKLQEIREQEYKDAIVSTRETLEKTQRAIVLEQLSDQVRNWLHEYRAHTGKIPEYTGSDRPISRLMSSRQGTESELSKTSSKESKSKKSRSPKSKESKDDEEDKAAALKALTSVFVPELTILKEEYDEVWNNKDESMNPNQYHYGDVIFNEQMNLMENELRKVVDEMMRAELQLLQEAFDKDRGYKGKKPKKSSKKTRRGGKKTKKKKEKDLTPDRTTESLFEELVANGIIKRCPEVYLKEFLGERSCNNPLPHNIGKEPEIDLGDFRQILIEYCVIPLSSSQLHMSTPHIKSLLIAGPKGSGKETLVHAVCTEIGAVLFDLTPANIVGKYPGKSGLIMLIHLVLKMSRLLQPSVIYMDCAERPFVKKIPKTDNTDPKRLKKDLPKIIKNFSPEDRVMLIGVTNCPWESDQKLLQQVYQKYLIIPRGGYSSRYLVWKELLGKYTAISWQFDFSGMSRISDGYTVGSLIETVNEVITVKRMLRLRVEPLSPLELINVLCKKTPVYKEEEEAFQLWWSKTPLAKRRIQAVDAYLEEQLELQAKQASAKRNK</sequence>
<dbReference type="SUPFAM" id="SSF52540">
    <property type="entry name" value="P-loop containing nucleoside triphosphate hydrolases"/>
    <property type="match status" value="1"/>
</dbReference>
<dbReference type="EMBL" id="JARPUR010000004">
    <property type="protein sequence ID" value="KAK4877607.1"/>
    <property type="molecule type" value="Genomic_DNA"/>
</dbReference>
<evidence type="ECO:0000259" key="2">
    <source>
        <dbReference type="Pfam" id="PF00004"/>
    </source>
</evidence>
<accession>A0AAN7SE93</accession>
<dbReference type="Gene3D" id="3.40.50.300">
    <property type="entry name" value="P-loop containing nucleotide triphosphate hydrolases"/>
    <property type="match status" value="1"/>
</dbReference>
<organism evidence="3 4">
    <name type="scientific">Aquatica leii</name>
    <dbReference type="NCBI Taxonomy" id="1421715"/>
    <lineage>
        <taxon>Eukaryota</taxon>
        <taxon>Metazoa</taxon>
        <taxon>Ecdysozoa</taxon>
        <taxon>Arthropoda</taxon>
        <taxon>Hexapoda</taxon>
        <taxon>Insecta</taxon>
        <taxon>Pterygota</taxon>
        <taxon>Neoptera</taxon>
        <taxon>Endopterygota</taxon>
        <taxon>Coleoptera</taxon>
        <taxon>Polyphaga</taxon>
        <taxon>Elateriformia</taxon>
        <taxon>Elateroidea</taxon>
        <taxon>Lampyridae</taxon>
        <taxon>Luciolinae</taxon>
        <taxon>Aquatica</taxon>
    </lineage>
</organism>
<feature type="compositionally biased region" description="Basic residues" evidence="1">
    <location>
        <begin position="444"/>
        <end position="466"/>
    </location>
</feature>